<dbReference type="Proteomes" id="UP000613177">
    <property type="component" value="Unassembled WGS sequence"/>
</dbReference>
<dbReference type="AlphaFoldDB" id="A0A8H7SPJ1"/>
<evidence type="ECO:0000256" key="1">
    <source>
        <dbReference type="SAM" id="MobiDB-lite"/>
    </source>
</evidence>
<dbReference type="EMBL" id="JAEPRE010000123">
    <property type="protein sequence ID" value="KAG2232098.1"/>
    <property type="molecule type" value="Genomic_DNA"/>
</dbReference>
<protein>
    <submittedName>
        <fullName evidence="2">Uncharacterized protein</fullName>
    </submittedName>
</protein>
<dbReference type="PANTHER" id="PTHR28079">
    <property type="entry name" value="RNA POLYMERASE I-SPECIFIC TRANSCRIPTION INITIATION FACTOR RRN5"/>
    <property type="match status" value="1"/>
</dbReference>
<dbReference type="PANTHER" id="PTHR28079:SF1">
    <property type="entry name" value="RNA POLYMERASE I-SPECIFIC TRANSCRIPTION INITIATION FACTOR RRN5"/>
    <property type="match status" value="1"/>
</dbReference>
<proteinExistence type="predicted"/>
<dbReference type="GO" id="GO:0001181">
    <property type="term" value="F:RNA polymerase I general transcription initiation factor activity"/>
    <property type="evidence" value="ECO:0007669"/>
    <property type="project" value="TreeGrafter"/>
</dbReference>
<feature type="region of interest" description="Disordered" evidence="1">
    <location>
        <begin position="366"/>
        <end position="391"/>
    </location>
</feature>
<gene>
    <name evidence="2" type="ORF">INT48_006775</name>
</gene>
<dbReference type="InterPro" id="IPR039601">
    <property type="entry name" value="Rrn5"/>
</dbReference>
<reference evidence="2" key="1">
    <citation type="submission" date="2021-01" db="EMBL/GenBank/DDBJ databases">
        <title>Metabolic potential, ecology and presence of endohyphal bacteria is reflected in genomic diversity of Mucoromycotina.</title>
        <authorList>
            <person name="Muszewska A."/>
            <person name="Okrasinska A."/>
            <person name="Steczkiewicz K."/>
            <person name="Drgas O."/>
            <person name="Orlowska M."/>
            <person name="Perlinska-Lenart U."/>
            <person name="Aleksandrzak-Piekarczyk T."/>
            <person name="Szatraj K."/>
            <person name="Zielenkiewicz U."/>
            <person name="Pilsyk S."/>
            <person name="Malc E."/>
            <person name="Mieczkowski P."/>
            <person name="Kruszewska J.S."/>
            <person name="Biernat P."/>
            <person name="Pawlowska J."/>
        </authorList>
    </citation>
    <scope>NUCLEOTIDE SEQUENCE</scope>
    <source>
        <strain evidence="2">WA0000018081</strain>
    </source>
</reference>
<accession>A0A8H7SPJ1</accession>
<organism evidence="2 3">
    <name type="scientific">Thamnidium elegans</name>
    <dbReference type="NCBI Taxonomy" id="101142"/>
    <lineage>
        <taxon>Eukaryota</taxon>
        <taxon>Fungi</taxon>
        <taxon>Fungi incertae sedis</taxon>
        <taxon>Mucoromycota</taxon>
        <taxon>Mucoromycotina</taxon>
        <taxon>Mucoromycetes</taxon>
        <taxon>Mucorales</taxon>
        <taxon>Mucorineae</taxon>
        <taxon>Mucoraceae</taxon>
        <taxon>Thamnidium</taxon>
    </lineage>
</organism>
<evidence type="ECO:0000313" key="3">
    <source>
        <dbReference type="Proteomes" id="UP000613177"/>
    </source>
</evidence>
<dbReference type="GO" id="GO:0042790">
    <property type="term" value="P:nucleolar large rRNA transcription by RNA polymerase I"/>
    <property type="evidence" value="ECO:0007669"/>
    <property type="project" value="InterPro"/>
</dbReference>
<sequence>MESEEEQAVDNTYHWNPPLKSQLEEGLSELWNSKSINFERLDGTRPNKVQWLEVDFPARDGHKNRRIERSHQNMYPSLPIPYQLNPIIHSQSNQFCSLLQLKHQQKPQPMDDVMKRYFRAVSILEYEHDHGPLNDDQFEVSMVGDSCWVPSEKKRFFLALERCGKNVREIAKRVGPTKTEVEVLEYLDLLHTVSRNVDTPNVKPFTAREMTPIYIAQEEHMAGLIQDKLQVESYGKHLEYLDQPQNDLFELWNMSSLTRIFAGINDMTILSSSTINFHELIKQFVADIVIDLHTELLKSTDKTVTKKLVNIIIARRQKNINPDKRLARLNAPVTIDRRYKFHDQYTENDAVSFMAKRRRALPMLKHARTGQEEEDDEYTKADGSDSEDEMLKPVDKDDQFVGDKYVVKDEYSQYCQEMSIREKIPITEGKIVDIDASDDEVFGIL</sequence>
<dbReference type="GO" id="GO:0000182">
    <property type="term" value="F:rDNA binding"/>
    <property type="evidence" value="ECO:0007669"/>
    <property type="project" value="TreeGrafter"/>
</dbReference>
<evidence type="ECO:0000313" key="2">
    <source>
        <dbReference type="EMBL" id="KAG2232098.1"/>
    </source>
</evidence>
<dbReference type="GO" id="GO:0000500">
    <property type="term" value="C:RNA polymerase I upstream activating factor complex"/>
    <property type="evidence" value="ECO:0007669"/>
    <property type="project" value="InterPro"/>
</dbReference>
<name>A0A8H7SPJ1_9FUNG</name>
<dbReference type="GO" id="GO:0006361">
    <property type="term" value="P:transcription initiation at RNA polymerase I promoter"/>
    <property type="evidence" value="ECO:0007669"/>
    <property type="project" value="TreeGrafter"/>
</dbReference>
<feature type="compositionally biased region" description="Basic and acidic residues" evidence="1">
    <location>
        <begin position="378"/>
        <end position="391"/>
    </location>
</feature>
<comment type="caution">
    <text evidence="2">The sequence shown here is derived from an EMBL/GenBank/DDBJ whole genome shotgun (WGS) entry which is preliminary data.</text>
</comment>
<keyword evidence="3" id="KW-1185">Reference proteome</keyword>